<evidence type="ECO:0000259" key="2">
    <source>
        <dbReference type="SMART" id="SM00363"/>
    </source>
</evidence>
<dbReference type="RefSeq" id="YP_009968199.1">
    <property type="nucleotide sequence ID" value="NC_051882.1"/>
</dbReference>
<keyword evidence="1" id="KW-0694">RNA-binding</keyword>
<reference evidence="3" key="1">
    <citation type="submission" date="2019-09" db="EMBL/GenBank/DDBJ databases">
        <authorList>
            <person name="Liu S.-L."/>
            <person name="Chiang Y.-R."/>
            <person name="Fu H.-Y."/>
        </authorList>
    </citation>
    <scope>NUCLEOTIDE SEQUENCE</scope>
    <source>
        <strain evidence="3">THAL066</strain>
    </source>
</reference>
<dbReference type="GeneID" id="60450179"/>
<dbReference type="Pfam" id="PF01479">
    <property type="entry name" value="S4"/>
    <property type="match status" value="1"/>
</dbReference>
<dbReference type="InterPro" id="IPR002942">
    <property type="entry name" value="S4_RNA-bd"/>
</dbReference>
<evidence type="ECO:0000313" key="3">
    <source>
        <dbReference type="EMBL" id="QMX77300.1"/>
    </source>
</evidence>
<sequence>MKKSYNLKKLLKYLKFNEKIQKIDLDFKQFENFPYLTTKKTSDQEYKNFFRTQSQAQKYIFGINKVFDNNFFKRTDVILLLSNFVNSIWQARQWIKHELVSVNNVKIKNHNQLIHNNEIIYLHPKLFKCIYDNLIYKNNFIKTDLEQNTNLKESLYINYYIYGSVFMQTNFRTLSLKVIYI</sequence>
<keyword evidence="3" id="KW-0687">Ribonucleoprotein</keyword>
<dbReference type="SUPFAM" id="SSF55174">
    <property type="entry name" value="Alpha-L RNA-binding motif"/>
    <property type="match status" value="1"/>
</dbReference>
<keyword evidence="3" id="KW-0496">Mitochondrion</keyword>
<protein>
    <submittedName>
        <fullName evidence="3">Ribosomal protein S4</fullName>
    </submittedName>
</protein>
<accession>A0A7G5VUD3</accession>
<dbReference type="SMART" id="SM00363">
    <property type="entry name" value="S4"/>
    <property type="match status" value="1"/>
</dbReference>
<dbReference type="GO" id="GO:0003723">
    <property type="term" value="F:RNA binding"/>
    <property type="evidence" value="ECO:0007669"/>
    <property type="project" value="UniProtKB-KW"/>
</dbReference>
<organism evidence="3">
    <name type="scientific">Cyanidiococcus yangmingshanensis</name>
    <dbReference type="NCBI Taxonomy" id="2690220"/>
    <lineage>
        <taxon>Eukaryota</taxon>
        <taxon>Rhodophyta</taxon>
        <taxon>Bangiophyceae</taxon>
        <taxon>Cyanidiales</taxon>
        <taxon>Cyanidiaceae</taxon>
        <taxon>Cyanidiococcus</taxon>
    </lineage>
</organism>
<dbReference type="EMBL" id="MN431656">
    <property type="protein sequence ID" value="QMX77300.1"/>
    <property type="molecule type" value="Genomic_DNA"/>
</dbReference>
<dbReference type="GO" id="GO:0005840">
    <property type="term" value="C:ribosome"/>
    <property type="evidence" value="ECO:0007669"/>
    <property type="project" value="UniProtKB-KW"/>
</dbReference>
<name>A0A7G5VUD3_9RHOD</name>
<keyword evidence="3" id="KW-0689">Ribosomal protein</keyword>
<geneLocation type="mitochondrion" evidence="3"/>
<proteinExistence type="predicted"/>
<dbReference type="Gene3D" id="3.10.290.10">
    <property type="entry name" value="RNA-binding S4 domain"/>
    <property type="match status" value="1"/>
</dbReference>
<dbReference type="InterPro" id="IPR036986">
    <property type="entry name" value="S4_RNA-bd_sf"/>
</dbReference>
<dbReference type="CDD" id="cd00165">
    <property type="entry name" value="S4"/>
    <property type="match status" value="1"/>
</dbReference>
<evidence type="ECO:0000256" key="1">
    <source>
        <dbReference type="PROSITE-ProRule" id="PRU00182"/>
    </source>
</evidence>
<feature type="domain" description="RNA-binding S4" evidence="2">
    <location>
        <begin position="73"/>
        <end position="135"/>
    </location>
</feature>
<dbReference type="PROSITE" id="PS50889">
    <property type="entry name" value="S4"/>
    <property type="match status" value="1"/>
</dbReference>
<gene>
    <name evidence="3" type="primary">rps4</name>
</gene>
<dbReference type="AlphaFoldDB" id="A0A7G5VUD3"/>